<organism evidence="1 2">
    <name type="scientific">Clonostachys rosea f. rosea IK726</name>
    <dbReference type="NCBI Taxonomy" id="1349383"/>
    <lineage>
        <taxon>Eukaryota</taxon>
        <taxon>Fungi</taxon>
        <taxon>Dikarya</taxon>
        <taxon>Ascomycota</taxon>
        <taxon>Pezizomycotina</taxon>
        <taxon>Sordariomycetes</taxon>
        <taxon>Hypocreomycetidae</taxon>
        <taxon>Hypocreales</taxon>
        <taxon>Bionectriaceae</taxon>
        <taxon>Clonostachys</taxon>
    </lineage>
</organism>
<dbReference type="EMBL" id="CADEHS020000024">
    <property type="protein sequence ID" value="CAG9948458.1"/>
    <property type="molecule type" value="Genomic_DNA"/>
</dbReference>
<comment type="caution">
    <text evidence="1">The sequence shown here is derived from an EMBL/GenBank/DDBJ whole genome shotgun (WGS) entry which is preliminary data.</text>
</comment>
<reference evidence="1" key="1">
    <citation type="submission" date="2020-04" db="EMBL/GenBank/DDBJ databases">
        <authorList>
            <person name="Broberg M."/>
        </authorList>
    </citation>
    <scope>NUCLEOTIDE SEQUENCE</scope>
</reference>
<protein>
    <submittedName>
        <fullName evidence="1">Uncharacterized protein</fullName>
    </submittedName>
</protein>
<keyword evidence="2" id="KW-1185">Reference proteome</keyword>
<dbReference type="Proteomes" id="UP000836387">
    <property type="component" value="Unassembled WGS sequence"/>
</dbReference>
<sequence>MAADQGEGPPATEVERVFAEWEECFQRHKQELQALRSPQQEYKAKVDAIDARISQWWAAYEEMSSAEKQQERDSLGLLFTEKSSLAGQHQSTLEAQQAVYERRQREVFQRLHAALDGLVRVRFPDGTKRDDPDKDGGSQIEDSTRVSDSEVEAEEDPVENIGDSESVSDDENSEEEGHVVTQKGNTEKATSRMGKDANDDRTGVLDFPQVAVPESAPPKAQRLKCEDNGDGPEDDLEGVAEGVAEAKSCRGELDQEAVETSPQTMQYKKR</sequence>
<name>A0ACA9U5K6_BIOOC</name>
<evidence type="ECO:0000313" key="1">
    <source>
        <dbReference type="EMBL" id="CAG9948458.1"/>
    </source>
</evidence>
<accession>A0ACA9U5K6</accession>
<gene>
    <name evidence="1" type="ORF">CRV2_00013997</name>
</gene>
<reference evidence="1" key="2">
    <citation type="submission" date="2021-10" db="EMBL/GenBank/DDBJ databases">
        <authorList>
            <person name="Piombo E."/>
        </authorList>
    </citation>
    <scope>NUCLEOTIDE SEQUENCE</scope>
</reference>
<evidence type="ECO:0000313" key="2">
    <source>
        <dbReference type="Proteomes" id="UP000836387"/>
    </source>
</evidence>
<proteinExistence type="predicted"/>